<keyword evidence="13" id="KW-1185">Reference proteome</keyword>
<evidence type="ECO:0000256" key="4">
    <source>
        <dbReference type="ARBA" id="ARBA00022574"/>
    </source>
</evidence>
<dbReference type="InterPro" id="IPR020472">
    <property type="entry name" value="WD40_PAC1"/>
</dbReference>
<feature type="repeat" description="WD" evidence="10">
    <location>
        <begin position="240"/>
        <end position="281"/>
    </location>
</feature>
<feature type="region of interest" description="Disordered" evidence="11">
    <location>
        <begin position="1"/>
        <end position="33"/>
    </location>
</feature>
<feature type="compositionally biased region" description="Basic and acidic residues" evidence="11">
    <location>
        <begin position="1"/>
        <end position="12"/>
    </location>
</feature>
<evidence type="ECO:0000256" key="2">
    <source>
        <dbReference type="ARBA" id="ARBA00004496"/>
    </source>
</evidence>
<comment type="subcellular location">
    <subcellularLocation>
        <location evidence="2">Cytoplasm</location>
    </subcellularLocation>
    <subcellularLocation>
        <location evidence="1">Nucleus</location>
    </subcellularLocation>
</comment>
<dbReference type="InterPro" id="IPR015943">
    <property type="entry name" value="WD40/YVTN_repeat-like_dom_sf"/>
</dbReference>
<evidence type="ECO:0000256" key="9">
    <source>
        <dbReference type="ARBA" id="ARBA00041552"/>
    </source>
</evidence>
<feature type="repeat" description="WD" evidence="10">
    <location>
        <begin position="408"/>
        <end position="449"/>
    </location>
</feature>
<evidence type="ECO:0000256" key="11">
    <source>
        <dbReference type="SAM" id="MobiDB-lite"/>
    </source>
</evidence>
<keyword evidence="6" id="KW-0539">Nucleus</keyword>
<reference evidence="12 13" key="1">
    <citation type="journal article" date="2018" name="G3 (Bethesda)">
        <title>A High-Quality Reference Genome for the Invasive Mosquitofish Gambusia affinis Using a Chicago Library.</title>
        <authorList>
            <person name="Hoffberg S.L."/>
            <person name="Troendle N.J."/>
            <person name="Glenn T.C."/>
            <person name="Mahmud O."/>
            <person name="Louha S."/>
            <person name="Chalopin D."/>
            <person name="Bennetzen J.L."/>
            <person name="Mauricio R."/>
        </authorList>
    </citation>
    <scope>NUCLEOTIDE SEQUENCE [LARGE SCALE GENOMIC DNA]</scope>
    <source>
        <strain evidence="12">NE01/NJP1002.9</strain>
        <tissue evidence="12">Muscle</tissue>
    </source>
</reference>
<keyword evidence="3" id="KW-0963">Cytoplasm</keyword>
<evidence type="ECO:0000256" key="1">
    <source>
        <dbReference type="ARBA" id="ARBA00004123"/>
    </source>
</evidence>
<dbReference type="Pfam" id="PF00400">
    <property type="entry name" value="WD40"/>
    <property type="match status" value="6"/>
</dbReference>
<comment type="similarity">
    <text evidence="7">Belongs to the SKI8 family.</text>
</comment>
<evidence type="ECO:0000256" key="5">
    <source>
        <dbReference type="ARBA" id="ARBA00022737"/>
    </source>
</evidence>
<dbReference type="InterPro" id="IPR051510">
    <property type="entry name" value="SKI8"/>
</dbReference>
<dbReference type="AlphaFoldDB" id="A0A315VYG3"/>
<dbReference type="InterPro" id="IPR019775">
    <property type="entry name" value="WD40_repeat_CS"/>
</dbReference>
<dbReference type="GO" id="GO:0016593">
    <property type="term" value="C:Cdc73/Paf1 complex"/>
    <property type="evidence" value="ECO:0007669"/>
    <property type="project" value="TreeGrafter"/>
</dbReference>
<accession>A0A315VYG3</accession>
<evidence type="ECO:0000313" key="13">
    <source>
        <dbReference type="Proteomes" id="UP000250572"/>
    </source>
</evidence>
<dbReference type="PRINTS" id="PR00320">
    <property type="entry name" value="GPROTEINBRPT"/>
</dbReference>
<dbReference type="PROSITE" id="PS00678">
    <property type="entry name" value="WD_REPEATS_1"/>
    <property type="match status" value="1"/>
</dbReference>
<dbReference type="CDD" id="cd00200">
    <property type="entry name" value="WD40"/>
    <property type="match status" value="1"/>
</dbReference>
<evidence type="ECO:0000256" key="6">
    <source>
        <dbReference type="ARBA" id="ARBA00023242"/>
    </source>
</evidence>
<name>A0A315VYG3_GAMAF</name>
<evidence type="ECO:0000256" key="10">
    <source>
        <dbReference type="PROSITE-ProRule" id="PRU00221"/>
    </source>
</evidence>
<keyword evidence="4 10" id="KW-0853">WD repeat</keyword>
<dbReference type="InterPro" id="IPR036322">
    <property type="entry name" value="WD40_repeat_dom_sf"/>
</dbReference>
<dbReference type="FunFam" id="2.130.10.10:FF:000094">
    <property type="entry name" value="WD repeat-containing protein 61"/>
    <property type="match status" value="1"/>
</dbReference>
<organism evidence="12 13">
    <name type="scientific">Gambusia affinis</name>
    <name type="common">Western mosquitofish</name>
    <name type="synonym">Heterandria affinis</name>
    <dbReference type="NCBI Taxonomy" id="33528"/>
    <lineage>
        <taxon>Eukaryota</taxon>
        <taxon>Metazoa</taxon>
        <taxon>Chordata</taxon>
        <taxon>Craniata</taxon>
        <taxon>Vertebrata</taxon>
        <taxon>Euteleostomi</taxon>
        <taxon>Actinopterygii</taxon>
        <taxon>Neopterygii</taxon>
        <taxon>Teleostei</taxon>
        <taxon>Neoteleostei</taxon>
        <taxon>Acanthomorphata</taxon>
        <taxon>Ovalentaria</taxon>
        <taxon>Atherinomorphae</taxon>
        <taxon>Cyprinodontiformes</taxon>
        <taxon>Poeciliidae</taxon>
        <taxon>Poeciliinae</taxon>
        <taxon>Gambusia</taxon>
    </lineage>
</organism>
<dbReference type="PANTHER" id="PTHR44090:SF1">
    <property type="entry name" value="SUPERKILLER COMPLEX PROTEIN 8"/>
    <property type="match status" value="1"/>
</dbReference>
<comment type="caution">
    <text evidence="12">The sequence shown here is derived from an EMBL/GenBank/DDBJ whole genome shotgun (WGS) entry which is preliminary data.</text>
</comment>
<feature type="repeat" description="WD" evidence="10">
    <location>
        <begin position="366"/>
        <end position="407"/>
    </location>
</feature>
<dbReference type="Proteomes" id="UP000250572">
    <property type="component" value="Unassembled WGS sequence"/>
</dbReference>
<feature type="repeat" description="WD" evidence="10">
    <location>
        <begin position="450"/>
        <end position="482"/>
    </location>
</feature>
<dbReference type="PANTHER" id="PTHR44090">
    <property type="entry name" value="WD REPEAT-CONTAINING PROTEIN 61"/>
    <property type="match status" value="1"/>
</dbReference>
<dbReference type="PROSITE" id="PS50082">
    <property type="entry name" value="WD_REPEATS_2"/>
    <property type="match status" value="5"/>
</dbReference>
<protein>
    <recommendedName>
        <fullName evidence="8">Superkiller complex protein 8</fullName>
    </recommendedName>
    <alternativeName>
        <fullName evidence="9">WD repeat-containing protein 61</fullName>
    </alternativeName>
</protein>
<keyword evidence="5" id="KW-0677">Repeat</keyword>
<evidence type="ECO:0000313" key="12">
    <source>
        <dbReference type="EMBL" id="PWA24502.1"/>
    </source>
</evidence>
<gene>
    <name evidence="12" type="ORF">CCH79_00011754</name>
</gene>
<dbReference type="EMBL" id="NHOQ01001423">
    <property type="protein sequence ID" value="PWA24502.1"/>
    <property type="molecule type" value="Genomic_DNA"/>
</dbReference>
<feature type="repeat" description="WD" evidence="10">
    <location>
        <begin position="324"/>
        <end position="365"/>
    </location>
</feature>
<dbReference type="SMART" id="SM00320">
    <property type="entry name" value="WD40"/>
    <property type="match status" value="7"/>
</dbReference>
<evidence type="ECO:0000256" key="7">
    <source>
        <dbReference type="ARBA" id="ARBA00038243"/>
    </source>
</evidence>
<dbReference type="GO" id="GO:0005737">
    <property type="term" value="C:cytoplasm"/>
    <property type="evidence" value="ECO:0007669"/>
    <property type="project" value="UniProtKB-SubCell"/>
</dbReference>
<evidence type="ECO:0000256" key="8">
    <source>
        <dbReference type="ARBA" id="ARBA00039561"/>
    </source>
</evidence>
<sequence length="642" mass="70636">MEFLEPKEKTTTDSEAEREETQKEQGKPLTQQLPAKLGMAAEAAYEGCRRNLFHALLSLSLSLSLSLTLSHPPSLPPASSLCSSALSSASHSHNFKFTDSMRQCFKNVMVFEKINGAIQRNRRNKPTASYIFHHANQTFTKQFMTMILMFSKRTSDILDGSSDKSSINLHVTQQPGDRPKTVAGKSILFKQEHAHDDAIWTAAWGKSEADGSETIITGSLDDLVKVWKWSDEKLELQWTLEGHQLGVVSVDISHHGAIAASSSLDAHIRLWDLESGKQIKSMDAGPVDAWTVAFSPDSKYIATGSHLGKVNIFGVESGKKEYSLDTRGKFILSIAYSPDGKYLASGAIDGIINIFDIATGKLLHTLEGHAMPIRSLTFSPDSQLLVTASDDGYIKIYDVQHANLAGTLSGHGSWVLNVAFSPDHTHFVSSSSDKSVKVWDASTRACINTFFDHQDQVWCVKYNSKGSKIVSAGDDRAIHIYDCPLVVLRVEDASRSTPSPKAKMRPEVLELETFLSVDWTALGKYLKVHKTLADQRTKPPLHKDTVSDEIVGAEENEMRKECLVSISSARRLSLFRVSYPTTISTDVGMEEMMRADSPLVIIQMPSSASSCLNVSMTDREGCSPCPCTIKCCDTMSMGTVMV</sequence>
<proteinExistence type="inferred from homology"/>
<evidence type="ECO:0000256" key="3">
    <source>
        <dbReference type="ARBA" id="ARBA00022490"/>
    </source>
</evidence>
<dbReference type="SUPFAM" id="SSF50978">
    <property type="entry name" value="WD40 repeat-like"/>
    <property type="match status" value="1"/>
</dbReference>
<dbReference type="PROSITE" id="PS50294">
    <property type="entry name" value="WD_REPEATS_REGION"/>
    <property type="match status" value="5"/>
</dbReference>
<dbReference type="Gene3D" id="2.130.10.10">
    <property type="entry name" value="YVTN repeat-like/Quinoprotein amine dehydrogenase"/>
    <property type="match status" value="1"/>
</dbReference>
<dbReference type="InterPro" id="IPR001680">
    <property type="entry name" value="WD40_rpt"/>
</dbReference>
<dbReference type="STRING" id="33528.ENSGAFP00000007528"/>